<dbReference type="Proteomes" id="UP001165122">
    <property type="component" value="Unassembled WGS sequence"/>
</dbReference>
<evidence type="ECO:0000313" key="1">
    <source>
        <dbReference type="EMBL" id="GMI15492.1"/>
    </source>
</evidence>
<name>A0A9W7FNM8_9STRA</name>
<organism evidence="1 2">
    <name type="scientific">Triparma laevis f. longispina</name>
    <dbReference type="NCBI Taxonomy" id="1714387"/>
    <lineage>
        <taxon>Eukaryota</taxon>
        <taxon>Sar</taxon>
        <taxon>Stramenopiles</taxon>
        <taxon>Ochrophyta</taxon>
        <taxon>Bolidophyceae</taxon>
        <taxon>Parmales</taxon>
        <taxon>Triparmaceae</taxon>
        <taxon>Triparma</taxon>
    </lineage>
</organism>
<accession>A0A9W7FNM8</accession>
<dbReference type="AlphaFoldDB" id="A0A9W7FNM8"/>
<comment type="caution">
    <text evidence="1">The sequence shown here is derived from an EMBL/GenBank/DDBJ whole genome shotgun (WGS) entry which is preliminary data.</text>
</comment>
<reference evidence="2" key="1">
    <citation type="journal article" date="2023" name="Commun. Biol.">
        <title>Genome analysis of Parmales, the sister group of diatoms, reveals the evolutionary specialization of diatoms from phago-mixotrophs to photoautotrophs.</title>
        <authorList>
            <person name="Ban H."/>
            <person name="Sato S."/>
            <person name="Yoshikawa S."/>
            <person name="Yamada K."/>
            <person name="Nakamura Y."/>
            <person name="Ichinomiya M."/>
            <person name="Sato N."/>
            <person name="Blanc-Mathieu R."/>
            <person name="Endo H."/>
            <person name="Kuwata A."/>
            <person name="Ogata H."/>
        </authorList>
    </citation>
    <scope>NUCLEOTIDE SEQUENCE [LARGE SCALE GENOMIC DNA]</scope>
    <source>
        <strain evidence="2">NIES 3700</strain>
    </source>
</reference>
<keyword evidence="2" id="KW-1185">Reference proteome</keyword>
<proteinExistence type="predicted"/>
<evidence type="ECO:0000313" key="2">
    <source>
        <dbReference type="Proteomes" id="UP001165122"/>
    </source>
</evidence>
<protein>
    <submittedName>
        <fullName evidence="1">Uncharacterized protein</fullName>
    </submittedName>
</protein>
<dbReference type="EMBL" id="BRXW01000232">
    <property type="protein sequence ID" value="GMI15492.1"/>
    <property type="molecule type" value="Genomic_DNA"/>
</dbReference>
<sequence length="161" mass="18559">MKSSQSPLMSLLLNSPSTHLRFPGHFEVGVYSGSLGERGLRWTSARNTRELAKNDGFNEYFQKQFNGNEATFLRWKGVFDVLEIKGGKGIYYTVRESMEQQVLRITRSEDLVTLRALAKLCSKEFFDDLSLLVLAWRRILEVLELATPEEKKVRGKKKKQQ</sequence>
<gene>
    <name evidence="1" type="ORF">TrLO_g301</name>
</gene>